<organism evidence="2 3">
    <name type="scientific">Rhodoferax saidenbachensis</name>
    <dbReference type="NCBI Taxonomy" id="1484693"/>
    <lineage>
        <taxon>Bacteria</taxon>
        <taxon>Pseudomonadati</taxon>
        <taxon>Pseudomonadota</taxon>
        <taxon>Betaproteobacteria</taxon>
        <taxon>Burkholderiales</taxon>
        <taxon>Comamonadaceae</taxon>
        <taxon>Rhodoferax</taxon>
    </lineage>
</organism>
<reference evidence="2 3" key="1">
    <citation type="submission" date="2017-01" db="EMBL/GenBank/DDBJ databases">
        <authorList>
            <person name="Mah S.A."/>
            <person name="Swanson W.J."/>
            <person name="Moy G.W."/>
            <person name="Vacquier V.D."/>
        </authorList>
    </citation>
    <scope>NUCLEOTIDE SEQUENCE [LARGE SCALE GENOMIC DNA]</scope>
    <source>
        <strain evidence="2 3">DSM 22694</strain>
    </source>
</reference>
<proteinExistence type="predicted"/>
<evidence type="ECO:0000313" key="3">
    <source>
        <dbReference type="Proteomes" id="UP000186110"/>
    </source>
</evidence>
<protein>
    <recommendedName>
        <fullName evidence="4">Solute-binding protein family 3/N-terminal domain-containing protein</fullName>
    </recommendedName>
</protein>
<dbReference type="Proteomes" id="UP000186110">
    <property type="component" value="Chromosome"/>
</dbReference>
<dbReference type="SUPFAM" id="SSF53850">
    <property type="entry name" value="Periplasmic binding protein-like II"/>
    <property type="match status" value="1"/>
</dbReference>
<keyword evidence="1" id="KW-0732">Signal</keyword>
<evidence type="ECO:0000313" key="2">
    <source>
        <dbReference type="EMBL" id="APW44500.1"/>
    </source>
</evidence>
<keyword evidence="3" id="KW-1185">Reference proteome</keyword>
<sequence length="275" mass="29644">MFVIPPHLLPRLALCAALLGAGCGAGAACSRPIVVPVSSIGVVMVVDGERVSGVYPEVLRDLSEKSGCVFQFQVYPRARSDQMFFDAGTMDVTLPASFVAERAQIATFVPLVKILPTLVSLKPLAADVVSVKQLLENKALRGAVVRGFTFGKEYQALVDTLDKEGRLDMANDISTVARMLVAARVDFTVVPPHLLRAALANDAKGAVWLGQVKSQPLEGLPRIDSGVYISRRSLSEADQEALRVLFTAAARDELFVKGHLKYYPAEAIRGIVTRP</sequence>
<dbReference type="RefSeq" id="WP_029706784.1">
    <property type="nucleotide sequence ID" value="NZ_CP019239.1"/>
</dbReference>
<feature type="chain" id="PRO_5010217193" description="Solute-binding protein family 3/N-terminal domain-containing protein" evidence="1">
    <location>
        <begin position="28"/>
        <end position="275"/>
    </location>
</feature>
<feature type="signal peptide" evidence="1">
    <location>
        <begin position="1"/>
        <end position="27"/>
    </location>
</feature>
<dbReference type="EMBL" id="CP019239">
    <property type="protein sequence ID" value="APW44500.1"/>
    <property type="molecule type" value="Genomic_DNA"/>
</dbReference>
<evidence type="ECO:0008006" key="4">
    <source>
        <dbReference type="Google" id="ProtNLM"/>
    </source>
</evidence>
<name>A0A1P8KEP0_9BURK</name>
<accession>A0A1P8KEP0</accession>
<gene>
    <name evidence="2" type="ORF">RS694_19575</name>
</gene>
<evidence type="ECO:0000256" key="1">
    <source>
        <dbReference type="SAM" id="SignalP"/>
    </source>
</evidence>
<dbReference type="AlphaFoldDB" id="A0A1P8KEP0"/>
<dbReference type="KEGG" id="rsb:RS694_19575"/>